<dbReference type="InterPro" id="IPR036259">
    <property type="entry name" value="MFS_trans_sf"/>
</dbReference>
<comment type="subcellular location">
    <subcellularLocation>
        <location evidence="1 8">Cell membrane</location>
        <topology evidence="1 8">Multi-pass membrane protein</topology>
    </subcellularLocation>
</comment>
<feature type="transmembrane region" description="Helical" evidence="8">
    <location>
        <begin position="492"/>
        <end position="514"/>
    </location>
</feature>
<dbReference type="NCBIfam" id="TIGR00805">
    <property type="entry name" value="oat"/>
    <property type="match status" value="1"/>
</dbReference>
<dbReference type="OrthoDB" id="6435832at2759"/>
<dbReference type="InterPro" id="IPR036058">
    <property type="entry name" value="Kazal_dom_sf"/>
</dbReference>
<evidence type="ECO:0000256" key="8">
    <source>
        <dbReference type="RuleBase" id="RU362056"/>
    </source>
</evidence>
<dbReference type="SUPFAM" id="SSF100895">
    <property type="entry name" value="Kazal-type serine protease inhibitors"/>
    <property type="match status" value="1"/>
</dbReference>
<name>A0A3S3QDE8_9ACAR</name>
<feature type="transmembrane region" description="Helical" evidence="8">
    <location>
        <begin position="97"/>
        <end position="119"/>
    </location>
</feature>
<evidence type="ECO:0000256" key="1">
    <source>
        <dbReference type="ARBA" id="ARBA00004651"/>
    </source>
</evidence>
<dbReference type="CDD" id="cd17336">
    <property type="entry name" value="MFS_SLCO_OATP"/>
    <property type="match status" value="1"/>
</dbReference>
<organism evidence="10 11">
    <name type="scientific">Dinothrombium tinctorium</name>
    <dbReference type="NCBI Taxonomy" id="1965070"/>
    <lineage>
        <taxon>Eukaryota</taxon>
        <taxon>Metazoa</taxon>
        <taxon>Ecdysozoa</taxon>
        <taxon>Arthropoda</taxon>
        <taxon>Chelicerata</taxon>
        <taxon>Arachnida</taxon>
        <taxon>Acari</taxon>
        <taxon>Acariformes</taxon>
        <taxon>Trombidiformes</taxon>
        <taxon>Prostigmata</taxon>
        <taxon>Anystina</taxon>
        <taxon>Parasitengona</taxon>
        <taxon>Trombidioidea</taxon>
        <taxon>Trombidiidae</taxon>
        <taxon>Dinothrombium</taxon>
    </lineage>
</organism>
<dbReference type="Gene3D" id="1.20.1250.20">
    <property type="entry name" value="MFS general substrate transporter like domains"/>
    <property type="match status" value="2"/>
</dbReference>
<dbReference type="Pfam" id="PF07648">
    <property type="entry name" value="Kazal_2"/>
    <property type="match status" value="1"/>
</dbReference>
<dbReference type="InterPro" id="IPR002350">
    <property type="entry name" value="Kazal_dom"/>
</dbReference>
<dbReference type="GO" id="GO:0006811">
    <property type="term" value="P:monoatomic ion transport"/>
    <property type="evidence" value="ECO:0007669"/>
    <property type="project" value="UniProtKB-KW"/>
</dbReference>
<evidence type="ECO:0000256" key="4">
    <source>
        <dbReference type="ARBA" id="ARBA00022692"/>
    </source>
</evidence>
<dbReference type="Pfam" id="PF03137">
    <property type="entry name" value="OATP"/>
    <property type="match status" value="1"/>
</dbReference>
<reference evidence="10 11" key="1">
    <citation type="journal article" date="2018" name="Gigascience">
        <title>Genomes of trombidid mites reveal novel predicted allergens and laterally-transferred genes associated with secondary metabolism.</title>
        <authorList>
            <person name="Dong X."/>
            <person name="Chaisiri K."/>
            <person name="Xia D."/>
            <person name="Armstrong S.D."/>
            <person name="Fang Y."/>
            <person name="Donnelly M.J."/>
            <person name="Kadowaki T."/>
            <person name="McGarry J.W."/>
            <person name="Darby A.C."/>
            <person name="Makepeace B.L."/>
        </authorList>
    </citation>
    <scope>NUCLEOTIDE SEQUENCE [LARGE SCALE GENOMIC DNA]</scope>
    <source>
        <strain evidence="10">UoL-WK</strain>
    </source>
</reference>
<dbReference type="PROSITE" id="PS51465">
    <property type="entry name" value="KAZAL_2"/>
    <property type="match status" value="1"/>
</dbReference>
<proteinExistence type="inferred from homology"/>
<feature type="transmembrane region" description="Helical" evidence="8">
    <location>
        <begin position="62"/>
        <end position="85"/>
    </location>
</feature>
<feature type="domain" description="Kazal-like" evidence="9">
    <location>
        <begin position="417"/>
        <end position="473"/>
    </location>
</feature>
<dbReference type="GO" id="GO:0015347">
    <property type="term" value="F:sodium-independent organic anion transmembrane transporter activity"/>
    <property type="evidence" value="ECO:0007669"/>
    <property type="project" value="TreeGrafter"/>
</dbReference>
<dbReference type="GO" id="GO:0043252">
    <property type="term" value="P:sodium-independent organic anion transport"/>
    <property type="evidence" value="ECO:0007669"/>
    <property type="project" value="TreeGrafter"/>
</dbReference>
<feature type="transmembrane region" description="Helical" evidence="8">
    <location>
        <begin position="199"/>
        <end position="228"/>
    </location>
</feature>
<dbReference type="InterPro" id="IPR004156">
    <property type="entry name" value="OATP"/>
</dbReference>
<accession>A0A3S3QDE8</accession>
<dbReference type="AlphaFoldDB" id="A0A3S3QDE8"/>
<evidence type="ECO:0000259" key="9">
    <source>
        <dbReference type="PROSITE" id="PS51465"/>
    </source>
</evidence>
<evidence type="ECO:0000256" key="6">
    <source>
        <dbReference type="ARBA" id="ARBA00023136"/>
    </source>
</evidence>
<dbReference type="PANTHER" id="PTHR11388:SF76">
    <property type="entry name" value="SOLUTE CARRIER ORGANIC ANION TRANSPORTER FAMILY MEMBER"/>
    <property type="match status" value="1"/>
</dbReference>
<keyword evidence="5 8" id="KW-1133">Transmembrane helix</keyword>
<feature type="transmembrane region" description="Helical" evidence="8">
    <location>
        <begin position="30"/>
        <end position="50"/>
    </location>
</feature>
<comment type="caution">
    <text evidence="10">The sequence shown here is derived from an EMBL/GenBank/DDBJ whole genome shotgun (WGS) entry which is preliminary data.</text>
</comment>
<dbReference type="Proteomes" id="UP000285301">
    <property type="component" value="Unassembled WGS sequence"/>
</dbReference>
<feature type="transmembrane region" description="Helical" evidence="8">
    <location>
        <begin position="583"/>
        <end position="602"/>
    </location>
</feature>
<feature type="transmembrane region" description="Helical" evidence="8">
    <location>
        <begin position="162"/>
        <end position="187"/>
    </location>
</feature>
<feature type="transmembrane region" description="Helical" evidence="8">
    <location>
        <begin position="309"/>
        <end position="329"/>
    </location>
</feature>
<feature type="transmembrane region" description="Helical" evidence="8">
    <location>
        <begin position="349"/>
        <end position="367"/>
    </location>
</feature>
<evidence type="ECO:0000313" key="10">
    <source>
        <dbReference type="EMBL" id="RWS07498.1"/>
    </source>
</evidence>
<keyword evidence="11" id="KW-1185">Reference proteome</keyword>
<dbReference type="GO" id="GO:0016323">
    <property type="term" value="C:basolateral plasma membrane"/>
    <property type="evidence" value="ECO:0007669"/>
    <property type="project" value="TreeGrafter"/>
</dbReference>
<evidence type="ECO:0000256" key="2">
    <source>
        <dbReference type="ARBA" id="ARBA00009657"/>
    </source>
</evidence>
<evidence type="ECO:0000256" key="5">
    <source>
        <dbReference type="ARBA" id="ARBA00022989"/>
    </source>
</evidence>
<dbReference type="EMBL" id="NCKU01003445">
    <property type="protein sequence ID" value="RWS07498.1"/>
    <property type="molecule type" value="Genomic_DNA"/>
</dbReference>
<keyword evidence="8" id="KW-0406">Ion transport</keyword>
<dbReference type="SUPFAM" id="SSF103473">
    <property type="entry name" value="MFS general substrate transporter"/>
    <property type="match status" value="2"/>
</dbReference>
<keyword evidence="4 8" id="KW-0812">Transmembrane</keyword>
<keyword evidence="3" id="KW-1003">Cell membrane</keyword>
<evidence type="ECO:0000256" key="7">
    <source>
        <dbReference type="ARBA" id="ARBA00023157"/>
    </source>
</evidence>
<sequence>MPNSSYVRNVEPSSRRTHRRFIPQFSDPRSFLTVFTVIGNLELALYFYLISVLNTLEKRFGYSARTTAVILICDNIASAVFGLLFGHWGCRYNRPHLMGVGVIIISLSALIFTMPYFIFGPGLHLLAKSLTTLNQTTFDMCDERKELTLADCRDEQHLSSTIIAIFLFCLASLVNGIGYSSYYVLGVPYLDDNVEKEKFPVYIGISVALRFVGPVVGYGLGSICLLFYENPFYNVQIQRSDPRFIGAWWPGFILLSLLLFLSSIPLFFFPRRIKLYPRKGSFLNPQAIDPRKFGNIWPRTKRMLANTPLILKTIGGTVSILSMGYILFMPKYFQIHFRQTSSEASFYSGLLNLFPMGFGTFFGGFLISKYKPSPKLLLVSMFLIGILQNQGLIINMFLKCPQSPIQKNVDSLIVEGHYLTTSCNSDCNCNQRIFQPICASDRVTELFSPCHAGCSRIDRSQKPELFYECKCLGDSSAVSGLCSIDCSSSFSMFLFVCFVYGIISSFLTAGDTVVAMRCMNPDEKTYAVGFMHSVFSLFAWLPFPLIYGAISDSSCMVWGEECNQKSNCWIYDVNKYRFSLHSVTYFFGIFAAFCNLGVLCFVKRLNNFYNDNDDEESGEKQDLEFKFARRQSAESAHLSELDL</sequence>
<keyword evidence="6 8" id="KW-0472">Membrane</keyword>
<evidence type="ECO:0000256" key="3">
    <source>
        <dbReference type="ARBA" id="ARBA00022475"/>
    </source>
</evidence>
<comment type="similarity">
    <text evidence="2 8">Belongs to the organo anion transporter (TC 2.A.60) family.</text>
</comment>
<keyword evidence="8" id="KW-0813">Transport</keyword>
<protein>
    <recommendedName>
        <fullName evidence="8">Solute carrier organic anion transporter family member</fullName>
    </recommendedName>
</protein>
<keyword evidence="7" id="KW-1015">Disulfide bond</keyword>
<gene>
    <name evidence="10" type="ORF">B4U79_00735</name>
</gene>
<feature type="transmembrane region" description="Helical" evidence="8">
    <location>
        <begin position="248"/>
        <end position="269"/>
    </location>
</feature>
<feature type="transmembrane region" description="Helical" evidence="8">
    <location>
        <begin position="376"/>
        <end position="398"/>
    </location>
</feature>
<dbReference type="PANTHER" id="PTHR11388">
    <property type="entry name" value="ORGANIC ANION TRANSPORTER"/>
    <property type="match status" value="1"/>
</dbReference>
<evidence type="ECO:0000313" key="11">
    <source>
        <dbReference type="Proteomes" id="UP000285301"/>
    </source>
</evidence>
<feature type="transmembrane region" description="Helical" evidence="8">
    <location>
        <begin position="526"/>
        <end position="550"/>
    </location>
</feature>